<dbReference type="AlphaFoldDB" id="A0A7J0BXR9"/>
<dbReference type="Proteomes" id="UP000503820">
    <property type="component" value="Unassembled WGS sequence"/>
</dbReference>
<dbReference type="Gene3D" id="3.40.190.10">
    <property type="entry name" value="Periplasmic binding protein-like II"/>
    <property type="match status" value="1"/>
</dbReference>
<dbReference type="GO" id="GO:0042597">
    <property type="term" value="C:periplasmic space"/>
    <property type="evidence" value="ECO:0007669"/>
    <property type="project" value="UniProtKB-SubCell"/>
</dbReference>
<organism evidence="3 4">
    <name type="scientific">Desulfovibrio psychrotolerans</name>
    <dbReference type="NCBI Taxonomy" id="415242"/>
    <lineage>
        <taxon>Bacteria</taxon>
        <taxon>Pseudomonadati</taxon>
        <taxon>Thermodesulfobacteriota</taxon>
        <taxon>Desulfovibrionia</taxon>
        <taxon>Desulfovibrionales</taxon>
        <taxon>Desulfovibrionaceae</taxon>
        <taxon>Desulfovibrio</taxon>
    </lineage>
</organism>
<sequence>MHYDRLVAIEYLTRTFETLFPGITVELTAVEENQFVPAFRRSLQNGTTPALVGTASDLVVALGEMDALDPEATSRALNLIGRSRFYRGPLSLLERPQRGQYYGIPFHGWIQGIWYRTDWFERENLEPPTTWEAILKAAEVFTQPEKGIYGILVGTKRDHYAGQVFTHLAISNGARMFDNGRTVFNSPAMAETLDFYTRLAAFSPPGEQTWRGRDYYLQGRLAMMFYSTFIMDDLALPGMALDSLSSDNFPDLPGAPFDPHLVHNTGMVSLITARGNSSYGMVNALGLVRLKEQGQGPLRGAGDDSHVYRVYRAREEFLRFLYAPHVYTSWLHMAPGGMLPVFRDIAGQNAFMRDLTGVFRRYGRPKMHDIIQGLETIRNFGHENGEHQPAASVVYARNVLPDMIAHSLSGNMTAEQAVGWAHARIEEIVHELNAGKNSAPASQ</sequence>
<dbReference type="Pfam" id="PF01547">
    <property type="entry name" value="SBP_bac_1"/>
    <property type="match status" value="1"/>
</dbReference>
<accession>A0A7J0BXR9</accession>
<evidence type="ECO:0000313" key="4">
    <source>
        <dbReference type="Proteomes" id="UP000503820"/>
    </source>
</evidence>
<evidence type="ECO:0000313" key="3">
    <source>
        <dbReference type="EMBL" id="GFM38497.1"/>
    </source>
</evidence>
<name>A0A7J0BXR9_9BACT</name>
<gene>
    <name evidence="3" type="primary">ycjN</name>
    <name evidence="3" type="ORF">DSM19430T_31810</name>
</gene>
<keyword evidence="4" id="KW-1185">Reference proteome</keyword>
<dbReference type="PANTHER" id="PTHR43649">
    <property type="entry name" value="ARABINOSE-BINDING PROTEIN-RELATED"/>
    <property type="match status" value="1"/>
</dbReference>
<evidence type="ECO:0000256" key="2">
    <source>
        <dbReference type="ARBA" id="ARBA00008520"/>
    </source>
</evidence>
<comment type="caution">
    <text evidence="3">The sequence shown here is derived from an EMBL/GenBank/DDBJ whole genome shotgun (WGS) entry which is preliminary data.</text>
</comment>
<comment type="subcellular location">
    <subcellularLocation>
        <location evidence="1">Periplasm</location>
    </subcellularLocation>
</comment>
<dbReference type="InterPro" id="IPR050490">
    <property type="entry name" value="Bact_solute-bd_prot1"/>
</dbReference>
<protein>
    <submittedName>
        <fullName evidence="3">Sugar ABC transporter substrate-binding protein</fullName>
    </submittedName>
</protein>
<proteinExistence type="inferred from homology"/>
<comment type="similarity">
    <text evidence="2">Belongs to the bacterial solute-binding protein 1 family.</text>
</comment>
<evidence type="ECO:0000256" key="1">
    <source>
        <dbReference type="ARBA" id="ARBA00004418"/>
    </source>
</evidence>
<dbReference type="EMBL" id="BLVP01000043">
    <property type="protein sequence ID" value="GFM38497.1"/>
    <property type="molecule type" value="Genomic_DNA"/>
</dbReference>
<dbReference type="InterPro" id="IPR006059">
    <property type="entry name" value="SBP"/>
</dbReference>
<dbReference type="PANTHER" id="PTHR43649:SF12">
    <property type="entry name" value="DIACETYLCHITOBIOSE BINDING PROTEIN DASA"/>
    <property type="match status" value="1"/>
</dbReference>
<dbReference type="SUPFAM" id="SSF53850">
    <property type="entry name" value="Periplasmic binding protein-like II"/>
    <property type="match status" value="1"/>
</dbReference>
<reference evidence="3 4" key="1">
    <citation type="submission" date="2020-05" db="EMBL/GenBank/DDBJ databases">
        <title>Draft genome sequence of Desulfovibrio psychrotolerans JS1T.</title>
        <authorList>
            <person name="Ueno A."/>
            <person name="Tamazawa S."/>
            <person name="Tamamura S."/>
            <person name="Murakami T."/>
            <person name="Kiyama T."/>
            <person name="Inomata H."/>
            <person name="Amano Y."/>
            <person name="Miyakawa K."/>
            <person name="Tamaki H."/>
            <person name="Naganuma T."/>
            <person name="Kaneko K."/>
        </authorList>
    </citation>
    <scope>NUCLEOTIDE SEQUENCE [LARGE SCALE GENOMIC DNA]</scope>
    <source>
        <strain evidence="3 4">JS1</strain>
    </source>
</reference>